<dbReference type="GO" id="GO:0006950">
    <property type="term" value="P:response to stress"/>
    <property type="evidence" value="ECO:0007669"/>
    <property type="project" value="UniProtKB-ARBA"/>
</dbReference>
<accession>A0A943DI08</accession>
<protein>
    <submittedName>
        <fullName evidence="2">SprT-like domain-containing protein</fullName>
    </submittedName>
</protein>
<gene>
    <name evidence="2" type="ORF">KHY36_15295</name>
</gene>
<evidence type="ECO:0000313" key="2">
    <source>
        <dbReference type="EMBL" id="MBS5333871.1"/>
    </source>
</evidence>
<dbReference type="EMBL" id="JAGZGG010000075">
    <property type="protein sequence ID" value="MBS5333871.1"/>
    <property type="molecule type" value="Genomic_DNA"/>
</dbReference>
<dbReference type="InterPro" id="IPR006640">
    <property type="entry name" value="SprT-like_domain"/>
</dbReference>
<proteinExistence type="predicted"/>
<dbReference type="AlphaFoldDB" id="A0A943DI08"/>
<comment type="caution">
    <text evidence="2">The sequence shown here is derived from an EMBL/GenBank/DDBJ whole genome shotgun (WGS) entry which is preliminary data.</text>
</comment>
<dbReference type="Pfam" id="PF10263">
    <property type="entry name" value="SprT-like"/>
    <property type="match status" value="1"/>
</dbReference>
<dbReference type="Proteomes" id="UP000759273">
    <property type="component" value="Unassembled WGS sequence"/>
</dbReference>
<reference evidence="2" key="1">
    <citation type="submission" date="2021-02" db="EMBL/GenBank/DDBJ databases">
        <title>Infant gut strain persistence is associated with maternal origin, phylogeny, and functional potential including surface adhesion and iron acquisition.</title>
        <authorList>
            <person name="Lou Y.C."/>
        </authorList>
    </citation>
    <scope>NUCLEOTIDE SEQUENCE</scope>
    <source>
        <strain evidence="2">L3_101_000M1_dasL3_101_000M1_concoct_87</strain>
    </source>
</reference>
<evidence type="ECO:0000259" key="1">
    <source>
        <dbReference type="Pfam" id="PF10263"/>
    </source>
</evidence>
<feature type="domain" description="SprT-like" evidence="1">
    <location>
        <begin position="14"/>
        <end position="115"/>
    </location>
</feature>
<name>A0A943DI08_9FIRM</name>
<sequence>MKQTIKTSRVAGQLEKMFRALNSRFFDGELPEVVISLKKTAGAYGHFTTGKVWKTGEERRYEINISSASLNQECAFLAGVLVHEMVHEYCAEHGIKDTSNNGVYHNKNFKHIAETHGLEVEHHPKYGWTITSPGLELLDFVEEQGWQDFQMVESLNLLDVLGTLPKGGNSSAGAETRTKKPSSTRKYICPKCGNSCRATKVINLICGDCMEKMVVTE</sequence>
<organism evidence="2 3">
    <name type="scientific">Subdoligranulum variabile</name>
    <dbReference type="NCBI Taxonomy" id="214851"/>
    <lineage>
        <taxon>Bacteria</taxon>
        <taxon>Bacillati</taxon>
        <taxon>Bacillota</taxon>
        <taxon>Clostridia</taxon>
        <taxon>Eubacteriales</taxon>
        <taxon>Oscillospiraceae</taxon>
        <taxon>Subdoligranulum</taxon>
    </lineage>
</organism>
<evidence type="ECO:0000313" key="3">
    <source>
        <dbReference type="Proteomes" id="UP000759273"/>
    </source>
</evidence>